<name>A0A562LV33_9GAMM</name>
<dbReference type="AlphaFoldDB" id="A0A562LV33"/>
<dbReference type="GO" id="GO:0005509">
    <property type="term" value="F:calcium ion binding"/>
    <property type="evidence" value="ECO:0007669"/>
    <property type="project" value="InterPro"/>
</dbReference>
<comment type="caution">
    <text evidence="3">The sequence shown here is derived from an EMBL/GenBank/DDBJ whole genome shotgun (WGS) entry which is preliminary data.</text>
</comment>
<dbReference type="CDD" id="cd00051">
    <property type="entry name" value="EFh"/>
    <property type="match status" value="1"/>
</dbReference>
<dbReference type="RefSeq" id="WP_158636292.1">
    <property type="nucleotide sequence ID" value="NZ_VLKP01000005.1"/>
</dbReference>
<evidence type="ECO:0000256" key="1">
    <source>
        <dbReference type="SAM" id="SignalP"/>
    </source>
</evidence>
<keyword evidence="1" id="KW-0732">Signal</keyword>
<reference evidence="3 4" key="1">
    <citation type="journal article" date="2015" name="Stand. Genomic Sci.">
        <title>Genomic Encyclopedia of Bacterial and Archaeal Type Strains, Phase III: the genomes of soil and plant-associated and newly described type strains.</title>
        <authorList>
            <person name="Whitman W.B."/>
            <person name="Woyke T."/>
            <person name="Klenk H.P."/>
            <person name="Zhou Y."/>
            <person name="Lilburn T.G."/>
            <person name="Beck B.J."/>
            <person name="De Vos P."/>
            <person name="Vandamme P."/>
            <person name="Eisen J.A."/>
            <person name="Garrity G."/>
            <person name="Hugenholtz P."/>
            <person name="Kyrpides N.C."/>
        </authorList>
    </citation>
    <scope>NUCLEOTIDE SEQUENCE [LARGE SCALE GENOMIC DNA]</scope>
    <source>
        <strain evidence="3 4">CGMCC 1.10136</strain>
    </source>
</reference>
<organism evidence="3 4">
    <name type="scientific">Aerolutibacter ruishenii</name>
    <dbReference type="NCBI Taxonomy" id="686800"/>
    <lineage>
        <taxon>Bacteria</taxon>
        <taxon>Pseudomonadati</taxon>
        <taxon>Pseudomonadota</taxon>
        <taxon>Gammaproteobacteria</taxon>
        <taxon>Lysobacterales</taxon>
        <taxon>Lysobacteraceae</taxon>
        <taxon>Aerolutibacter</taxon>
    </lineage>
</organism>
<gene>
    <name evidence="3" type="ORF">IP93_01405</name>
</gene>
<evidence type="ECO:0000313" key="4">
    <source>
        <dbReference type="Proteomes" id="UP000316471"/>
    </source>
</evidence>
<dbReference type="InterPro" id="IPR011992">
    <property type="entry name" value="EF-hand-dom_pair"/>
</dbReference>
<proteinExistence type="predicted"/>
<protein>
    <recommendedName>
        <fullName evidence="2">EF-hand domain-containing protein</fullName>
    </recommendedName>
</protein>
<sequence length="131" mass="14370">MKIARQPVAFVFAIAVLVSTLPARSSGLQDDERASPPVPPAPTTCTELAALGDTVDLTSREVGTLKQRCDLEDIRAKFAQLDRNQDGYLSLEELPMEHTLSQHFADVDFDGDKRLSLAEVAEHDAETHPIE</sequence>
<dbReference type="OrthoDB" id="6089795at2"/>
<dbReference type="SUPFAM" id="SSF47473">
    <property type="entry name" value="EF-hand"/>
    <property type="match status" value="1"/>
</dbReference>
<feature type="signal peptide" evidence="1">
    <location>
        <begin position="1"/>
        <end position="25"/>
    </location>
</feature>
<dbReference type="InterPro" id="IPR002048">
    <property type="entry name" value="EF_hand_dom"/>
</dbReference>
<evidence type="ECO:0000313" key="3">
    <source>
        <dbReference type="EMBL" id="TWI11509.1"/>
    </source>
</evidence>
<dbReference type="EMBL" id="VLKP01000005">
    <property type="protein sequence ID" value="TWI11509.1"/>
    <property type="molecule type" value="Genomic_DNA"/>
</dbReference>
<dbReference type="Proteomes" id="UP000316471">
    <property type="component" value="Unassembled WGS sequence"/>
</dbReference>
<accession>A0A562LV33</accession>
<dbReference type="Gene3D" id="1.10.238.10">
    <property type="entry name" value="EF-hand"/>
    <property type="match status" value="1"/>
</dbReference>
<feature type="domain" description="EF-hand" evidence="2">
    <location>
        <begin position="69"/>
        <end position="104"/>
    </location>
</feature>
<keyword evidence="4" id="KW-1185">Reference proteome</keyword>
<dbReference type="PROSITE" id="PS50222">
    <property type="entry name" value="EF_HAND_2"/>
    <property type="match status" value="1"/>
</dbReference>
<feature type="chain" id="PRO_5021862973" description="EF-hand domain-containing protein" evidence="1">
    <location>
        <begin position="26"/>
        <end position="131"/>
    </location>
</feature>
<dbReference type="InterPro" id="IPR018247">
    <property type="entry name" value="EF_Hand_1_Ca_BS"/>
</dbReference>
<dbReference type="PROSITE" id="PS00018">
    <property type="entry name" value="EF_HAND_1"/>
    <property type="match status" value="1"/>
</dbReference>
<evidence type="ECO:0000259" key="2">
    <source>
        <dbReference type="PROSITE" id="PS50222"/>
    </source>
</evidence>